<name>A0AA97LUH2_9ACTN</name>
<dbReference type="Pfam" id="PF00111">
    <property type="entry name" value="Fer2"/>
    <property type="match status" value="1"/>
</dbReference>
<dbReference type="RefSeq" id="WP_068688388.1">
    <property type="nucleotide sequence ID" value="NZ_CP063196.1"/>
</dbReference>
<keyword evidence="4" id="KW-0408">Iron</keyword>
<keyword evidence="3" id="KW-0560">Oxidoreductase</keyword>
<keyword evidence="8" id="KW-1185">Reference proteome</keyword>
<evidence type="ECO:0000313" key="8">
    <source>
        <dbReference type="Proteomes" id="UP000265719"/>
    </source>
</evidence>
<dbReference type="KEGG" id="thao:NI17_015865"/>
<dbReference type="Pfam" id="PF01799">
    <property type="entry name" value="Fer2_2"/>
    <property type="match status" value="1"/>
</dbReference>
<dbReference type="InterPro" id="IPR001041">
    <property type="entry name" value="2Fe-2S_ferredoxin-type"/>
</dbReference>
<dbReference type="SUPFAM" id="SSF54292">
    <property type="entry name" value="2Fe-2S ferredoxin-like"/>
    <property type="match status" value="1"/>
</dbReference>
<evidence type="ECO:0000256" key="5">
    <source>
        <dbReference type="ARBA" id="ARBA00023014"/>
    </source>
</evidence>
<protein>
    <submittedName>
        <fullName evidence="7">2Fe-2S iron-sulfur cluster binding domain-containing protein</fullName>
    </submittedName>
</protein>
<evidence type="ECO:0000256" key="1">
    <source>
        <dbReference type="ARBA" id="ARBA00022714"/>
    </source>
</evidence>
<dbReference type="Proteomes" id="UP000265719">
    <property type="component" value="Chromosome"/>
</dbReference>
<organism evidence="7 8">
    <name type="scientific">Thermobifida halotolerans</name>
    <dbReference type="NCBI Taxonomy" id="483545"/>
    <lineage>
        <taxon>Bacteria</taxon>
        <taxon>Bacillati</taxon>
        <taxon>Actinomycetota</taxon>
        <taxon>Actinomycetes</taxon>
        <taxon>Streptosporangiales</taxon>
        <taxon>Nocardiopsidaceae</taxon>
        <taxon>Thermobifida</taxon>
    </lineage>
</organism>
<dbReference type="PANTHER" id="PTHR44379:SF5">
    <property type="entry name" value="OXIDOREDUCTASE WITH IRON-SULFUR SUBUNIT"/>
    <property type="match status" value="1"/>
</dbReference>
<dbReference type="EMBL" id="CP063196">
    <property type="protein sequence ID" value="UOE18303.1"/>
    <property type="molecule type" value="Genomic_DNA"/>
</dbReference>
<accession>A0AA97LUH2</accession>
<dbReference type="Gene3D" id="3.10.20.30">
    <property type="match status" value="1"/>
</dbReference>
<dbReference type="InterPro" id="IPR036010">
    <property type="entry name" value="2Fe-2S_ferredoxin-like_sf"/>
</dbReference>
<dbReference type="InterPro" id="IPR002888">
    <property type="entry name" value="2Fe-2S-bd"/>
</dbReference>
<sequence>MPDIGVTVDGVRYDDEVQARLPLAHYLRARGAGSDVPPGCETGECGACTVLVDGAAVRSCLMLAVQVDGRAVTTAGGLRRDDVARSVRRAFRRFRAAGCARCSSALVVAAVELLRECPDPSEQEIGGRLAEVRCRCGGHVEAVLAVREAADRLWGAARQTISDRVIG</sequence>
<evidence type="ECO:0000256" key="4">
    <source>
        <dbReference type="ARBA" id="ARBA00023004"/>
    </source>
</evidence>
<keyword evidence="5" id="KW-0411">Iron-sulfur</keyword>
<evidence type="ECO:0000256" key="2">
    <source>
        <dbReference type="ARBA" id="ARBA00022723"/>
    </source>
</evidence>
<proteinExistence type="predicted"/>
<dbReference type="GO" id="GO:0016491">
    <property type="term" value="F:oxidoreductase activity"/>
    <property type="evidence" value="ECO:0007669"/>
    <property type="project" value="UniProtKB-KW"/>
</dbReference>
<keyword evidence="2" id="KW-0479">Metal-binding</keyword>
<dbReference type="PANTHER" id="PTHR44379">
    <property type="entry name" value="OXIDOREDUCTASE WITH IRON-SULFUR SUBUNIT"/>
    <property type="match status" value="1"/>
</dbReference>
<dbReference type="InterPro" id="IPR006058">
    <property type="entry name" value="2Fe2S_fd_BS"/>
</dbReference>
<evidence type="ECO:0000259" key="6">
    <source>
        <dbReference type="PROSITE" id="PS51085"/>
    </source>
</evidence>
<dbReference type="PROSITE" id="PS00197">
    <property type="entry name" value="2FE2S_FER_1"/>
    <property type="match status" value="1"/>
</dbReference>
<evidence type="ECO:0000313" key="7">
    <source>
        <dbReference type="EMBL" id="UOE18303.1"/>
    </source>
</evidence>
<keyword evidence="1" id="KW-0001">2Fe-2S</keyword>
<dbReference type="Gene3D" id="1.10.150.120">
    <property type="entry name" value="[2Fe-2S]-binding domain"/>
    <property type="match status" value="1"/>
</dbReference>
<dbReference type="PROSITE" id="PS51085">
    <property type="entry name" value="2FE2S_FER_2"/>
    <property type="match status" value="1"/>
</dbReference>
<evidence type="ECO:0000256" key="3">
    <source>
        <dbReference type="ARBA" id="ARBA00023002"/>
    </source>
</evidence>
<dbReference type="InterPro" id="IPR012675">
    <property type="entry name" value="Beta-grasp_dom_sf"/>
</dbReference>
<dbReference type="AlphaFoldDB" id="A0AA97LUH2"/>
<dbReference type="SUPFAM" id="SSF47741">
    <property type="entry name" value="CO dehydrogenase ISP C-domain like"/>
    <property type="match status" value="1"/>
</dbReference>
<reference evidence="7" key="1">
    <citation type="submission" date="2020-10" db="EMBL/GenBank/DDBJ databases">
        <title>De novo genome project of the cellulose decomposer Thermobifida halotolerans type strain.</title>
        <authorList>
            <person name="Nagy I."/>
            <person name="Horvath B."/>
            <person name="Kukolya J."/>
            <person name="Nagy I."/>
            <person name="Orsini M."/>
        </authorList>
    </citation>
    <scope>NUCLEOTIDE SEQUENCE</scope>
    <source>
        <strain evidence="7">DSM 44931</strain>
    </source>
</reference>
<dbReference type="InterPro" id="IPR036884">
    <property type="entry name" value="2Fe-2S-bd_dom_sf"/>
</dbReference>
<dbReference type="GO" id="GO:0046872">
    <property type="term" value="F:metal ion binding"/>
    <property type="evidence" value="ECO:0007669"/>
    <property type="project" value="UniProtKB-KW"/>
</dbReference>
<feature type="domain" description="2Fe-2S ferredoxin-type" evidence="6">
    <location>
        <begin position="2"/>
        <end position="78"/>
    </location>
</feature>
<gene>
    <name evidence="7" type="ORF">NI17_015865</name>
</gene>
<dbReference type="InterPro" id="IPR051452">
    <property type="entry name" value="Diverse_Oxidoreductases"/>
</dbReference>
<dbReference type="GO" id="GO:0051537">
    <property type="term" value="F:2 iron, 2 sulfur cluster binding"/>
    <property type="evidence" value="ECO:0007669"/>
    <property type="project" value="UniProtKB-KW"/>
</dbReference>